<name>A0A1B7MJ47_9AGAM</name>
<dbReference type="PANTHER" id="PTHR12214">
    <property type="entry name" value="GC-RICH SEQUENCE DNA-BINDING FACTOR"/>
    <property type="match status" value="1"/>
</dbReference>
<dbReference type="InterPro" id="IPR012890">
    <property type="entry name" value="GCFC2-like"/>
</dbReference>
<proteinExistence type="predicted"/>
<dbReference type="InParanoid" id="A0A1B7MJ47"/>
<accession>A0A1B7MJ47</accession>
<dbReference type="GO" id="GO:0000398">
    <property type="term" value="P:mRNA splicing, via spliceosome"/>
    <property type="evidence" value="ECO:0007669"/>
    <property type="project" value="InterPro"/>
</dbReference>
<dbReference type="STRING" id="1314800.A0A1B7MJ47"/>
<sequence length="116" mass="13064">MERPQTRCLGIWVRLELLGWNPLETLQNIDEFSWCASLHEHSRLCGDEDRGPDVGPDDDLVSAMISTAIVPLICKQVEAGALDPYSAVDMRNMINLAEQVEASLDKIITNFSLFRF</sequence>
<gene>
    <name evidence="3" type="ORF">K503DRAFT_593289</name>
</gene>
<protein>
    <submittedName>
        <fullName evidence="3">Uncharacterized protein</fullName>
    </submittedName>
</protein>
<evidence type="ECO:0000256" key="2">
    <source>
        <dbReference type="ARBA" id="ARBA00023242"/>
    </source>
</evidence>
<dbReference type="AlphaFoldDB" id="A0A1B7MJ47"/>
<dbReference type="PANTHER" id="PTHR12214:SF0">
    <property type="entry name" value="LD29489P"/>
    <property type="match status" value="1"/>
</dbReference>
<keyword evidence="2" id="KW-0539">Nucleus</keyword>
<dbReference type="Proteomes" id="UP000092154">
    <property type="component" value="Unassembled WGS sequence"/>
</dbReference>
<evidence type="ECO:0000256" key="1">
    <source>
        <dbReference type="ARBA" id="ARBA00004123"/>
    </source>
</evidence>
<keyword evidence="4" id="KW-1185">Reference proteome</keyword>
<dbReference type="GO" id="GO:0005634">
    <property type="term" value="C:nucleus"/>
    <property type="evidence" value="ECO:0007669"/>
    <property type="project" value="UniProtKB-SubCell"/>
</dbReference>
<evidence type="ECO:0000313" key="3">
    <source>
        <dbReference type="EMBL" id="OAX32622.1"/>
    </source>
</evidence>
<evidence type="ECO:0000313" key="4">
    <source>
        <dbReference type="Proteomes" id="UP000092154"/>
    </source>
</evidence>
<reference evidence="3 4" key="1">
    <citation type="submission" date="2016-06" db="EMBL/GenBank/DDBJ databases">
        <title>Comparative genomics of the ectomycorrhizal sister species Rhizopogon vinicolor and Rhizopogon vesiculosus (Basidiomycota: Boletales) reveals a divergence of the mating type B locus.</title>
        <authorList>
            <consortium name="DOE Joint Genome Institute"/>
            <person name="Mujic A.B."/>
            <person name="Kuo A."/>
            <person name="Tritt A."/>
            <person name="Lipzen A."/>
            <person name="Chen C."/>
            <person name="Johnson J."/>
            <person name="Sharma A."/>
            <person name="Barry K."/>
            <person name="Grigoriev I.V."/>
            <person name="Spatafora J.W."/>
        </authorList>
    </citation>
    <scope>NUCLEOTIDE SEQUENCE [LARGE SCALE GENOMIC DNA]</scope>
    <source>
        <strain evidence="3 4">AM-OR11-026</strain>
    </source>
</reference>
<dbReference type="OrthoDB" id="429427at2759"/>
<dbReference type="GO" id="GO:0003677">
    <property type="term" value="F:DNA binding"/>
    <property type="evidence" value="ECO:0007669"/>
    <property type="project" value="InterPro"/>
</dbReference>
<dbReference type="EMBL" id="KV448959">
    <property type="protein sequence ID" value="OAX32622.1"/>
    <property type="molecule type" value="Genomic_DNA"/>
</dbReference>
<organism evidence="3 4">
    <name type="scientific">Rhizopogon vinicolor AM-OR11-026</name>
    <dbReference type="NCBI Taxonomy" id="1314800"/>
    <lineage>
        <taxon>Eukaryota</taxon>
        <taxon>Fungi</taxon>
        <taxon>Dikarya</taxon>
        <taxon>Basidiomycota</taxon>
        <taxon>Agaricomycotina</taxon>
        <taxon>Agaricomycetes</taxon>
        <taxon>Agaricomycetidae</taxon>
        <taxon>Boletales</taxon>
        <taxon>Suillineae</taxon>
        <taxon>Rhizopogonaceae</taxon>
        <taxon>Rhizopogon</taxon>
    </lineage>
</organism>
<comment type="subcellular location">
    <subcellularLocation>
        <location evidence="1">Nucleus</location>
    </subcellularLocation>
</comment>